<evidence type="ECO:0000313" key="6">
    <source>
        <dbReference type="EMBL" id="CAB3241654.1"/>
    </source>
</evidence>
<feature type="chain" id="PRO_5035806347" evidence="5">
    <location>
        <begin position="22"/>
        <end position="204"/>
    </location>
</feature>
<keyword evidence="5" id="KW-0732">Signal</keyword>
<dbReference type="InterPro" id="IPR002635">
    <property type="entry name" value="Chorion"/>
</dbReference>
<sequence>MSSKVFVGLCTQALLIQFVLSQCTSRAAIEASGFPGPYGRVGANLATPAYAYNSIAAPLAYDGLNWAGRAYDGMYPSMEYSPTSGGGLPVTSMSPISPTGISVVSDNAYEGPLTVVGELPFLGAVSMEGMLPTAGAGAISHGCVNGVTAMITEGIASTVAPATDAFGPGLGSGFGAMGYGGANFAPAVGPGAYGYGGCNRGLLY</sequence>
<evidence type="ECO:0000256" key="1">
    <source>
        <dbReference type="ARBA" id="ARBA00002085"/>
    </source>
</evidence>
<dbReference type="GO" id="GO:0042600">
    <property type="term" value="C:egg chorion"/>
    <property type="evidence" value="ECO:0007669"/>
    <property type="project" value="InterPro"/>
</dbReference>
<evidence type="ECO:0000256" key="3">
    <source>
        <dbReference type="ARBA" id="ARBA00022737"/>
    </source>
</evidence>
<reference evidence="6 7" key="1">
    <citation type="submission" date="2020-04" db="EMBL/GenBank/DDBJ databases">
        <authorList>
            <person name="Wallbank WR R."/>
            <person name="Pardo Diaz C."/>
            <person name="Kozak K."/>
            <person name="Martin S."/>
            <person name="Jiggins C."/>
            <person name="Moest M."/>
            <person name="Warren A I."/>
            <person name="Byers J.R.P. K."/>
            <person name="Montejo-Kovacevich G."/>
            <person name="Yen C E."/>
        </authorList>
    </citation>
    <scope>NUCLEOTIDE SEQUENCE [LARGE SCALE GENOMIC DNA]</scope>
</reference>
<keyword evidence="7" id="KW-1185">Reference proteome</keyword>
<dbReference type="AlphaFoldDB" id="A0A8S1A662"/>
<dbReference type="GO" id="GO:0005213">
    <property type="term" value="F:structural constituent of egg chorion"/>
    <property type="evidence" value="ECO:0007669"/>
    <property type="project" value="InterPro"/>
</dbReference>
<evidence type="ECO:0000313" key="7">
    <source>
        <dbReference type="Proteomes" id="UP000494106"/>
    </source>
</evidence>
<dbReference type="GO" id="GO:0007304">
    <property type="term" value="P:chorion-containing eggshell formation"/>
    <property type="evidence" value="ECO:0007669"/>
    <property type="project" value="InterPro"/>
</dbReference>
<proteinExistence type="inferred from homology"/>
<dbReference type="EMBL" id="CADEBC010000511">
    <property type="protein sequence ID" value="CAB3241654.1"/>
    <property type="molecule type" value="Genomic_DNA"/>
</dbReference>
<organism evidence="6 7">
    <name type="scientific">Arctia plantaginis</name>
    <name type="common">Wood tiger moth</name>
    <name type="synonym">Phalaena plantaginis</name>
    <dbReference type="NCBI Taxonomy" id="874455"/>
    <lineage>
        <taxon>Eukaryota</taxon>
        <taxon>Metazoa</taxon>
        <taxon>Ecdysozoa</taxon>
        <taxon>Arthropoda</taxon>
        <taxon>Hexapoda</taxon>
        <taxon>Insecta</taxon>
        <taxon>Pterygota</taxon>
        <taxon>Neoptera</taxon>
        <taxon>Endopterygota</taxon>
        <taxon>Lepidoptera</taxon>
        <taxon>Glossata</taxon>
        <taxon>Ditrysia</taxon>
        <taxon>Noctuoidea</taxon>
        <taxon>Erebidae</taxon>
        <taxon>Arctiinae</taxon>
        <taxon>Arctia</taxon>
    </lineage>
</organism>
<feature type="signal peptide" evidence="5">
    <location>
        <begin position="1"/>
        <end position="21"/>
    </location>
</feature>
<gene>
    <name evidence="6" type="ORF">APLA_LOCUS8786</name>
</gene>
<dbReference type="Pfam" id="PF01723">
    <property type="entry name" value="Chorion_1"/>
    <property type="match status" value="1"/>
</dbReference>
<comment type="similarity">
    <text evidence="2 4">Belongs to the chorion protein family.</text>
</comment>
<comment type="caution">
    <text evidence="6">The sequence shown here is derived from an EMBL/GenBank/DDBJ whole genome shotgun (WGS) entry which is preliminary data.</text>
</comment>
<name>A0A8S1A662_ARCPL</name>
<protein>
    <submittedName>
        <fullName evidence="6">Uncharacterized protein</fullName>
    </submittedName>
</protein>
<accession>A0A8S1A662</accession>
<dbReference type="OrthoDB" id="6930117at2759"/>
<keyword evidence="3" id="KW-0677">Repeat</keyword>
<evidence type="ECO:0000256" key="2">
    <source>
        <dbReference type="ARBA" id="ARBA00005906"/>
    </source>
</evidence>
<evidence type="ECO:0000256" key="4">
    <source>
        <dbReference type="RuleBase" id="RU004378"/>
    </source>
</evidence>
<dbReference type="Proteomes" id="UP000494106">
    <property type="component" value="Unassembled WGS sequence"/>
</dbReference>
<evidence type="ECO:0000256" key="5">
    <source>
        <dbReference type="SAM" id="SignalP"/>
    </source>
</evidence>
<comment type="function">
    <text evidence="1">This protein is one of many from the eggshell of the gypsy moth.</text>
</comment>